<dbReference type="InterPro" id="IPR047137">
    <property type="entry name" value="ORF3"/>
</dbReference>
<evidence type="ECO:0000313" key="3">
    <source>
        <dbReference type="EMBL" id="CAA9440041.1"/>
    </source>
</evidence>
<dbReference type="InterPro" id="IPR005031">
    <property type="entry name" value="COQ10_START"/>
</dbReference>
<organism evidence="3">
    <name type="scientific">uncultured Quadrisphaera sp</name>
    <dbReference type="NCBI Taxonomy" id="904978"/>
    <lineage>
        <taxon>Bacteria</taxon>
        <taxon>Bacillati</taxon>
        <taxon>Actinomycetota</taxon>
        <taxon>Actinomycetes</taxon>
        <taxon>Kineosporiales</taxon>
        <taxon>Kineosporiaceae</taxon>
        <taxon>Quadrisphaera</taxon>
        <taxon>environmental samples</taxon>
    </lineage>
</organism>
<protein>
    <recommendedName>
        <fullName evidence="2">Coenzyme Q-binding protein COQ10 START domain-containing protein</fullName>
    </recommendedName>
</protein>
<dbReference type="AlphaFoldDB" id="A0A6J4QCJ8"/>
<dbReference type="SUPFAM" id="SSF55961">
    <property type="entry name" value="Bet v1-like"/>
    <property type="match status" value="1"/>
</dbReference>
<feature type="non-terminal residue" evidence="3">
    <location>
        <position position="218"/>
    </location>
</feature>
<dbReference type="Gene3D" id="3.30.530.20">
    <property type="match status" value="1"/>
</dbReference>
<dbReference type="PANTHER" id="PTHR33824">
    <property type="entry name" value="POLYKETIDE CYCLASE/DEHYDRASE AND LIPID TRANSPORT SUPERFAMILY PROTEIN"/>
    <property type="match status" value="1"/>
</dbReference>
<dbReference type="PANTHER" id="PTHR33824:SF7">
    <property type="entry name" value="POLYKETIDE CYCLASE_DEHYDRASE AND LIPID TRANSPORT SUPERFAMILY PROTEIN"/>
    <property type="match status" value="1"/>
</dbReference>
<feature type="region of interest" description="Disordered" evidence="1">
    <location>
        <begin position="141"/>
        <end position="168"/>
    </location>
</feature>
<sequence>MATRVEKSIEVAVPIRTAYDQWTQFEEFPQFMGGVQEVRQTSDTMTHWVIQAGGVKREWDAAILEQVPDTKVAWAATSGATNAGAVQFTALSPDRTLVHLTMEYEPEGLVEKAGDAIGVIERRAKADLDKFKEFIEGRGAESGGWRGSVQEGAMTGAPGVDAAAASRGDDGSAGITKGAVAGAAVLAGAAVAGVAAAKARRDDDHEAGAGQVSTGPVA</sequence>
<gene>
    <name evidence="3" type="ORF">AVDCRST_MAG35-3219</name>
</gene>
<dbReference type="EMBL" id="CADCUY010000605">
    <property type="protein sequence ID" value="CAA9440041.1"/>
    <property type="molecule type" value="Genomic_DNA"/>
</dbReference>
<dbReference type="InterPro" id="IPR023393">
    <property type="entry name" value="START-like_dom_sf"/>
</dbReference>
<feature type="domain" description="Coenzyme Q-binding protein COQ10 START" evidence="2">
    <location>
        <begin position="11"/>
        <end position="128"/>
    </location>
</feature>
<evidence type="ECO:0000256" key="1">
    <source>
        <dbReference type="SAM" id="MobiDB-lite"/>
    </source>
</evidence>
<accession>A0A6J4QCJ8</accession>
<dbReference type="Pfam" id="PF03364">
    <property type="entry name" value="Polyketide_cyc"/>
    <property type="match status" value="1"/>
</dbReference>
<reference evidence="3" key="1">
    <citation type="submission" date="2020-02" db="EMBL/GenBank/DDBJ databases">
        <authorList>
            <person name="Meier V. D."/>
        </authorList>
    </citation>
    <scope>NUCLEOTIDE SEQUENCE</scope>
    <source>
        <strain evidence="3">AVDCRST_MAG35</strain>
    </source>
</reference>
<evidence type="ECO:0000259" key="2">
    <source>
        <dbReference type="Pfam" id="PF03364"/>
    </source>
</evidence>
<proteinExistence type="predicted"/>
<name>A0A6J4QCJ8_9ACTN</name>
<dbReference type="CDD" id="cd07817">
    <property type="entry name" value="SRPBCC_8"/>
    <property type="match status" value="1"/>
</dbReference>